<accession>A0A852YX55</accession>
<feature type="chain" id="PRO_5032388422" evidence="3">
    <location>
        <begin position="25"/>
        <end position="224"/>
    </location>
</feature>
<evidence type="ECO:0000256" key="1">
    <source>
        <dbReference type="SAM" id="MobiDB-lite"/>
    </source>
</evidence>
<feature type="compositionally biased region" description="Low complexity" evidence="1">
    <location>
        <begin position="195"/>
        <end position="207"/>
    </location>
</feature>
<gene>
    <name evidence="4" type="ORF">FHR84_000819</name>
</gene>
<evidence type="ECO:0000313" key="4">
    <source>
        <dbReference type="EMBL" id="NYH77505.1"/>
    </source>
</evidence>
<protein>
    <submittedName>
        <fullName evidence="4">Uncharacterized protein</fullName>
    </submittedName>
</protein>
<keyword evidence="2" id="KW-0812">Transmembrane</keyword>
<reference evidence="4 5" key="1">
    <citation type="submission" date="2020-07" db="EMBL/GenBank/DDBJ databases">
        <title>Genomic Encyclopedia of Type Strains, Phase III (KMG-III): the genomes of soil and plant-associated and newly described type strains.</title>
        <authorList>
            <person name="Whitman W."/>
        </authorList>
    </citation>
    <scope>NUCLEOTIDE SEQUENCE [LARGE SCALE GENOMIC DNA]</scope>
    <source>
        <strain evidence="4 5">CECT 8576</strain>
    </source>
</reference>
<sequence>MRTRVPAAQVIAALASIGAATVHAAVAVDHWIVWWGYGLQFVLAAIAQLGWGITAALRDNRALVGSGVALQAVLVAAWAVTRTFGQPIGPAAGAAEPVGLPGTLTVLLEIVAVVGLLGTLAGTRGAPGSRGRYLGGVGAGGFAVIAATSVAVLTTLSGGHHGSGGHHETGGHHSTETGHHQDSENETSGHGTDGTAPPATSTDSPSTAPAPPAEHEDGHSHQHG</sequence>
<keyword evidence="2" id="KW-0472">Membrane</keyword>
<evidence type="ECO:0000313" key="5">
    <source>
        <dbReference type="Proteomes" id="UP000548304"/>
    </source>
</evidence>
<feature type="transmembrane region" description="Helical" evidence="2">
    <location>
        <begin position="133"/>
        <end position="153"/>
    </location>
</feature>
<feature type="transmembrane region" description="Helical" evidence="2">
    <location>
        <begin position="34"/>
        <end position="55"/>
    </location>
</feature>
<dbReference type="Proteomes" id="UP000548304">
    <property type="component" value="Unassembled WGS sequence"/>
</dbReference>
<dbReference type="RefSeq" id="WP_179534032.1">
    <property type="nucleotide sequence ID" value="NZ_JACBYW010000001.1"/>
</dbReference>
<proteinExistence type="predicted"/>
<feature type="compositionally biased region" description="Basic and acidic residues" evidence="1">
    <location>
        <begin position="165"/>
        <end position="183"/>
    </location>
</feature>
<evidence type="ECO:0000256" key="2">
    <source>
        <dbReference type="SAM" id="Phobius"/>
    </source>
</evidence>
<keyword evidence="5" id="KW-1185">Reference proteome</keyword>
<feature type="compositionally biased region" description="Basic and acidic residues" evidence="1">
    <location>
        <begin position="213"/>
        <end position="224"/>
    </location>
</feature>
<dbReference type="AlphaFoldDB" id="A0A852YX55"/>
<feature type="region of interest" description="Disordered" evidence="1">
    <location>
        <begin position="157"/>
        <end position="224"/>
    </location>
</feature>
<name>A0A852YX55_9ACTN</name>
<organism evidence="4 5">
    <name type="scientific">Actinopolyspora biskrensis</name>
    <dbReference type="NCBI Taxonomy" id="1470178"/>
    <lineage>
        <taxon>Bacteria</taxon>
        <taxon>Bacillati</taxon>
        <taxon>Actinomycetota</taxon>
        <taxon>Actinomycetes</taxon>
        <taxon>Actinopolysporales</taxon>
        <taxon>Actinopolysporaceae</taxon>
        <taxon>Actinopolyspora</taxon>
    </lineage>
</organism>
<feature type="transmembrane region" description="Helical" evidence="2">
    <location>
        <begin position="62"/>
        <end position="80"/>
    </location>
</feature>
<keyword evidence="3" id="KW-0732">Signal</keyword>
<keyword evidence="2" id="KW-1133">Transmembrane helix</keyword>
<feature type="transmembrane region" description="Helical" evidence="2">
    <location>
        <begin position="100"/>
        <end position="121"/>
    </location>
</feature>
<feature type="signal peptide" evidence="3">
    <location>
        <begin position="1"/>
        <end position="24"/>
    </location>
</feature>
<evidence type="ECO:0000256" key="3">
    <source>
        <dbReference type="SAM" id="SignalP"/>
    </source>
</evidence>
<comment type="caution">
    <text evidence="4">The sequence shown here is derived from an EMBL/GenBank/DDBJ whole genome shotgun (WGS) entry which is preliminary data.</text>
</comment>
<dbReference type="EMBL" id="JACBYW010000001">
    <property type="protein sequence ID" value="NYH77505.1"/>
    <property type="molecule type" value="Genomic_DNA"/>
</dbReference>